<organism evidence="1 2">
    <name type="scientific">Steccherinum ochraceum</name>
    <dbReference type="NCBI Taxonomy" id="92696"/>
    <lineage>
        <taxon>Eukaryota</taxon>
        <taxon>Fungi</taxon>
        <taxon>Dikarya</taxon>
        <taxon>Basidiomycota</taxon>
        <taxon>Agaricomycotina</taxon>
        <taxon>Agaricomycetes</taxon>
        <taxon>Polyporales</taxon>
        <taxon>Steccherinaceae</taxon>
        <taxon>Steccherinum</taxon>
    </lineage>
</organism>
<evidence type="ECO:0000313" key="2">
    <source>
        <dbReference type="Proteomes" id="UP000292702"/>
    </source>
</evidence>
<dbReference type="AlphaFoldDB" id="A0A4R0R2Q7"/>
<protein>
    <submittedName>
        <fullName evidence="1">Uncharacterized protein</fullName>
    </submittedName>
</protein>
<keyword evidence="2" id="KW-1185">Reference proteome</keyword>
<reference evidence="1 2" key="1">
    <citation type="submission" date="2018-11" db="EMBL/GenBank/DDBJ databases">
        <title>Genome assembly of Steccherinum ochraceum LE-BIN_3174, the white-rot fungus of the Steccherinaceae family (The Residual Polyporoid clade, Polyporales, Basidiomycota).</title>
        <authorList>
            <person name="Fedorova T.V."/>
            <person name="Glazunova O.A."/>
            <person name="Landesman E.O."/>
            <person name="Moiseenko K.V."/>
            <person name="Psurtseva N.V."/>
            <person name="Savinova O.S."/>
            <person name="Shakhova N.V."/>
            <person name="Tyazhelova T.V."/>
            <person name="Vasina D.V."/>
        </authorList>
    </citation>
    <scope>NUCLEOTIDE SEQUENCE [LARGE SCALE GENOMIC DNA]</scope>
    <source>
        <strain evidence="1 2">LE-BIN_3174</strain>
    </source>
</reference>
<sequence length="594" mass="65862">MGQTGSAGPPGNVQTVPQYLCSNLPLILASRQLLRRDAFENLSEVYKSASDYYLRQTIPTVFADIQNLLSGQSRLVSSTVPPIYLVLDEAQNAVHLPDSWGFASSRDHTVPRPILQQVVKVLMTEIQVELIISGTALCAKDVQEACSSSGQPNVLVTCRQDNFMTCTAQKDYLLQYLPPQLAQSLSGEKLFERVHKLLRGRYRLTAIYAQELIHQEHGFEYPHHLLSLLVRHMTGYMPVDIPVDLEVPPSPGLLVIHTQVKLFNHQRFKDLGNDSDMVRFIYAYVCYWLLDHPFVDHPPPTLSGTALACFLGGDFGRVDEPLALLSLRRFLEERSILYFASHLADRMRDKAGRWQAFEDTIALYLGYALASGLRLDLIFDFAGNKPSWASDTGHLVACVKGATADSESTFVPFPAQDDIPHPQLALRSGSMAATQSWFDDPGGRAFLFPDSNFGPDCVALVRLESGKLAFFLLQMKNYEGTWLRGDVLQDGIRKSSPMNFWRSKSVSKKKSTVTKDVNSEAARANIWSAMQQLSGESEIQVLRVLAAFPAIAKNEAAAALQNADQQGPIALLNIDTLMGGDPSRFLDALVEKSA</sequence>
<dbReference type="EMBL" id="RWJN01000633">
    <property type="protein sequence ID" value="TCD60236.1"/>
    <property type="molecule type" value="Genomic_DNA"/>
</dbReference>
<name>A0A4R0R2Q7_9APHY</name>
<dbReference type="OrthoDB" id="2393824at2759"/>
<comment type="caution">
    <text evidence="1">The sequence shown here is derived from an EMBL/GenBank/DDBJ whole genome shotgun (WGS) entry which is preliminary data.</text>
</comment>
<gene>
    <name evidence="1" type="ORF">EIP91_010518</name>
</gene>
<evidence type="ECO:0000313" key="1">
    <source>
        <dbReference type="EMBL" id="TCD60236.1"/>
    </source>
</evidence>
<accession>A0A4R0R2Q7</accession>
<dbReference type="Proteomes" id="UP000292702">
    <property type="component" value="Unassembled WGS sequence"/>
</dbReference>
<proteinExistence type="predicted"/>